<dbReference type="PANTHER" id="PTHR11092">
    <property type="entry name" value="SUGAR NUCLEOTIDE EPIMERASE RELATED"/>
    <property type="match status" value="1"/>
</dbReference>
<evidence type="ECO:0000259" key="3">
    <source>
        <dbReference type="Pfam" id="PF08338"/>
    </source>
</evidence>
<feature type="domain" description="DUF1731" evidence="3">
    <location>
        <begin position="250"/>
        <end position="296"/>
    </location>
</feature>
<dbReference type="PATRIC" id="fig|1196324.3.peg.2724"/>
<evidence type="ECO:0000256" key="1">
    <source>
        <dbReference type="ARBA" id="ARBA00009353"/>
    </source>
</evidence>
<dbReference type="Pfam" id="PF01370">
    <property type="entry name" value="Epimerase"/>
    <property type="match status" value="1"/>
</dbReference>
<dbReference type="InterPro" id="IPR013549">
    <property type="entry name" value="DUF1731"/>
</dbReference>
<comment type="similarity">
    <text evidence="1">Belongs to the NAD(P)-dependent epimerase/dehydratase family. SDR39U1 subfamily.</text>
</comment>
<evidence type="ECO:0000313" key="4">
    <source>
        <dbReference type="EMBL" id="EIT84678.1"/>
    </source>
</evidence>
<dbReference type="InterPro" id="IPR001509">
    <property type="entry name" value="Epimerase_deHydtase"/>
</dbReference>
<feature type="domain" description="NAD-dependent epimerase/dehydratase" evidence="2">
    <location>
        <begin position="3"/>
        <end position="219"/>
    </location>
</feature>
<dbReference type="Proteomes" id="UP000004080">
    <property type="component" value="Unassembled WGS sequence"/>
</dbReference>
<dbReference type="PROSITE" id="PS51257">
    <property type="entry name" value="PROKAR_LIPOPROTEIN"/>
    <property type="match status" value="1"/>
</dbReference>
<dbReference type="EMBL" id="AKKV01000030">
    <property type="protein sequence ID" value="EIT84678.1"/>
    <property type="molecule type" value="Genomic_DNA"/>
</dbReference>
<sequence length="300" mass="33672">MKIAITGGTGLIGAACTEELLEYGHEVYILTRSPKQSEKANLHYIKWLSDNASPEKELEGIDGFINLAGESIFGRWTDEKKQKIMDSRMQATNEVLRILKTLKKTPEVLVNASAVGYYGVSEYDRFTERSTPKNKNFLTEVAMAWEEKASAAKELGIRTVFSRFGVILDSKQGALPQMMKPYQFFAGGRIGSGKQWLSWIHIKDAARLMRFALSSPIEGPLNITAPFPEHNNEFGKELGEVLKRPHWIPAPAFMIKAVLGEMSVLILEGQHAYPEKALQHGFKFDFPRLEGALQQLLITK</sequence>
<dbReference type="InterPro" id="IPR036291">
    <property type="entry name" value="NAD(P)-bd_dom_sf"/>
</dbReference>
<dbReference type="eggNOG" id="COG1090">
    <property type="taxonomic scope" value="Bacteria"/>
</dbReference>
<dbReference type="InterPro" id="IPR010099">
    <property type="entry name" value="SDR39U1"/>
</dbReference>
<proteinExistence type="inferred from homology"/>
<dbReference type="RefSeq" id="WP_007202746.1">
    <property type="nucleotide sequence ID" value="NZ_AKKV01000030.1"/>
</dbReference>
<reference evidence="4 5" key="1">
    <citation type="journal article" date="2012" name="J. Bacteriol.">
        <title>Genome of Bacillus macauensis ZFHKF-1, a Long-Chain-Forming Bacterium.</title>
        <authorList>
            <person name="Cai L."/>
            <person name="Zhang T."/>
        </authorList>
    </citation>
    <scope>NUCLEOTIDE SEQUENCE [LARGE SCALE GENOMIC DNA]</scope>
    <source>
        <strain evidence="4 5">ZFHKF-1</strain>
    </source>
</reference>
<dbReference type="SUPFAM" id="SSF51735">
    <property type="entry name" value="NAD(P)-binding Rossmann-fold domains"/>
    <property type="match status" value="1"/>
</dbReference>
<evidence type="ECO:0000259" key="2">
    <source>
        <dbReference type="Pfam" id="PF01370"/>
    </source>
</evidence>
<dbReference type="PANTHER" id="PTHR11092:SF0">
    <property type="entry name" value="EPIMERASE FAMILY PROTEIN SDR39U1"/>
    <property type="match status" value="1"/>
</dbReference>
<gene>
    <name evidence="4" type="ORF">A374_13340</name>
</gene>
<dbReference type="CDD" id="cd05242">
    <property type="entry name" value="SDR_a8"/>
    <property type="match status" value="1"/>
</dbReference>
<accession>I8UD03</accession>
<dbReference type="STRING" id="1196324.A374_13340"/>
<organism evidence="4 5">
    <name type="scientific">Fictibacillus macauensis ZFHKF-1</name>
    <dbReference type="NCBI Taxonomy" id="1196324"/>
    <lineage>
        <taxon>Bacteria</taxon>
        <taxon>Bacillati</taxon>
        <taxon>Bacillota</taxon>
        <taxon>Bacilli</taxon>
        <taxon>Bacillales</taxon>
        <taxon>Fictibacillaceae</taxon>
        <taxon>Fictibacillus</taxon>
    </lineage>
</organism>
<protein>
    <submittedName>
        <fullName evidence="4">Cell-division inhibitor</fullName>
    </submittedName>
</protein>
<dbReference type="AlphaFoldDB" id="I8UD03"/>
<dbReference type="Gene3D" id="3.40.50.720">
    <property type="entry name" value="NAD(P)-binding Rossmann-like Domain"/>
    <property type="match status" value="1"/>
</dbReference>
<dbReference type="OrthoDB" id="9801773at2"/>
<name>I8UD03_9BACL</name>
<keyword evidence="5" id="KW-1185">Reference proteome</keyword>
<evidence type="ECO:0000313" key="5">
    <source>
        <dbReference type="Proteomes" id="UP000004080"/>
    </source>
</evidence>
<dbReference type="Pfam" id="PF08338">
    <property type="entry name" value="DUF1731"/>
    <property type="match status" value="1"/>
</dbReference>
<dbReference type="NCBIfam" id="TIGR01777">
    <property type="entry name" value="yfcH"/>
    <property type="match status" value="1"/>
</dbReference>
<comment type="caution">
    <text evidence="4">The sequence shown here is derived from an EMBL/GenBank/DDBJ whole genome shotgun (WGS) entry which is preliminary data.</text>
</comment>